<dbReference type="OrthoDB" id="6334211at2759"/>
<dbReference type="Pfam" id="PF00625">
    <property type="entry name" value="Guanylate_kin"/>
    <property type="match status" value="1"/>
</dbReference>
<feature type="compositionally biased region" description="Basic and acidic residues" evidence="2">
    <location>
        <begin position="13"/>
        <end position="25"/>
    </location>
</feature>
<dbReference type="PROSITE" id="PS51450">
    <property type="entry name" value="LRR"/>
    <property type="match status" value="7"/>
</dbReference>
<feature type="region of interest" description="Disordered" evidence="2">
    <location>
        <begin position="622"/>
        <end position="644"/>
    </location>
</feature>
<protein>
    <submittedName>
        <fullName evidence="4">L domain-like protein</fullName>
    </submittedName>
</protein>
<evidence type="ECO:0000256" key="2">
    <source>
        <dbReference type="SAM" id="MobiDB-lite"/>
    </source>
</evidence>
<dbReference type="InterPro" id="IPR008144">
    <property type="entry name" value="Guanylate_kin-like_dom"/>
</dbReference>
<comment type="caution">
    <text evidence="4">The sequence shown here is derived from an EMBL/GenBank/DDBJ whole genome shotgun (WGS) entry which is preliminary data.</text>
</comment>
<dbReference type="InterPro" id="IPR042655">
    <property type="entry name" value="LRC72"/>
</dbReference>
<feature type="compositionally biased region" description="Low complexity" evidence="2">
    <location>
        <begin position="630"/>
        <end position="644"/>
    </location>
</feature>
<dbReference type="InterPro" id="IPR027417">
    <property type="entry name" value="P-loop_NTPase"/>
</dbReference>
<evidence type="ECO:0000259" key="3">
    <source>
        <dbReference type="PROSITE" id="PS50052"/>
    </source>
</evidence>
<feature type="compositionally biased region" description="Basic residues" evidence="2">
    <location>
        <begin position="1"/>
        <end position="11"/>
    </location>
</feature>
<dbReference type="Gene3D" id="3.30.63.10">
    <property type="entry name" value="Guanylate Kinase phosphate binding domain"/>
    <property type="match status" value="1"/>
</dbReference>
<dbReference type="PANTHER" id="PTHR46759">
    <property type="entry name" value="LEUCINE-RICH REPEAT-CONTAINING PROTEIN 72"/>
    <property type="match status" value="1"/>
</dbReference>
<keyword evidence="5" id="KW-1185">Reference proteome</keyword>
<dbReference type="InterPro" id="IPR001611">
    <property type="entry name" value="Leu-rich_rpt"/>
</dbReference>
<dbReference type="AlphaFoldDB" id="A0A1Y2FE44"/>
<dbReference type="SMART" id="SM00072">
    <property type="entry name" value="GuKc"/>
    <property type="match status" value="1"/>
</dbReference>
<feature type="compositionally biased region" description="Low complexity" evidence="2">
    <location>
        <begin position="682"/>
        <end position="697"/>
    </location>
</feature>
<keyword evidence="1" id="KW-0175">Coiled coil</keyword>
<dbReference type="SUPFAM" id="SSF52058">
    <property type="entry name" value="L domain-like"/>
    <property type="match status" value="1"/>
</dbReference>
<sequence length="873" mass="99241">MTKNSNKKGLSKKGNESEEKSANKEKSKKNIKSGSSNDEKAVGKSQTIQEPSVEVPQLSPEELEKIEREKQIEMQRLKELEEEKRIAEEMIIQITPEDIINERIKILPLDLKLLRYGLSNPGLAPDGKSVVYLKLSLENIGLNDLSVLYNYKYIQQLELSGNGISDISILGNMRYLIKLDLSNNNIVNLLDFEPHPYNLQEIDFSRNKIVKIDNLSNQRFLKKVCLDKNLIHIIEGLEDCKYLTHLSLSHNFISKIENLQNLPLEYLDLSWNNISQIQNITSLEKLNYFDISHNRLSSLCGLQKSFYLNTLNISYNNITNLEEIKYIMDLPFLTDIFMHNNPVSNEKDFRLKVIYNLPTLNILDGVLITEIEKVSSLNTFQPPEFVIDSISQMNGFYKSILLNANLHSLDKLYIDNICLIILCSNPSCGKQKYINRLVMEHPNVCGTPVIYTTDQELCKDFDSNYFYVGVNTMKDMIQENKFIQITGSSGKYFGITYDSVNEIKKSGRICIVSLNIEGVRNITTSNMNYIILFITRQQDSIISNNTSSVYISNNNSNESNSSSYVYGSSSNGITNSSSSENASSLASSKDYTYSTTFSDGVDHSSSYINSYNDFSNSYSINSSDYTQEPSNNQSSQNYSSTDYTSSSYFQTDYGSSTVIDSFSNNNLTQDTSGGSTSEYQMDSYNSNSNSNPNGSSSDNDSYIYYNLSSSSNPDISDNSNNILSSVITESLFLNNSDNVYSNMDNPENYFNNLIKPIRILDSKCSSRKGGKPSKFEPFSIDPNIPANERSKYNRIENFFITELQEWLSNSRIGTDLSSDIFNYIILNESFESTYLKIKKWVVSLYWSAYDAQEIDNRVKEMKLLEEESNFLKS</sequence>
<dbReference type="InterPro" id="IPR008145">
    <property type="entry name" value="GK/Ca_channel_bsu"/>
</dbReference>
<evidence type="ECO:0000256" key="1">
    <source>
        <dbReference type="SAM" id="Coils"/>
    </source>
</evidence>
<dbReference type="STRING" id="1754190.A0A1Y2FE44"/>
<name>A0A1Y2FE44_9FUNG</name>
<dbReference type="PANTHER" id="PTHR46759:SF2">
    <property type="match status" value="1"/>
</dbReference>
<proteinExistence type="predicted"/>
<reference evidence="4 5" key="1">
    <citation type="submission" date="2016-08" db="EMBL/GenBank/DDBJ databases">
        <title>A Parts List for Fungal Cellulosomes Revealed by Comparative Genomics.</title>
        <authorList>
            <consortium name="DOE Joint Genome Institute"/>
            <person name="Haitjema C.H."/>
            <person name="Gilmore S.P."/>
            <person name="Henske J.K."/>
            <person name="Solomon K.V."/>
            <person name="De Groot R."/>
            <person name="Kuo A."/>
            <person name="Mondo S.J."/>
            <person name="Salamov A.A."/>
            <person name="Labutti K."/>
            <person name="Zhao Z."/>
            <person name="Chiniquy J."/>
            <person name="Barry K."/>
            <person name="Brewer H.M."/>
            <person name="Purvine S.O."/>
            <person name="Wright A.T."/>
            <person name="Boxma B."/>
            <person name="Van Alen T."/>
            <person name="Hackstein J.H."/>
            <person name="Baker S.E."/>
            <person name="Grigoriev I.V."/>
            <person name="O'Malley M.A."/>
        </authorList>
    </citation>
    <scope>NUCLEOTIDE SEQUENCE [LARGE SCALE GENOMIC DNA]</scope>
    <source>
        <strain evidence="4 5">G1</strain>
    </source>
</reference>
<feature type="region of interest" description="Disordered" evidence="2">
    <location>
        <begin position="660"/>
        <end position="697"/>
    </location>
</feature>
<dbReference type="SMART" id="SM00365">
    <property type="entry name" value="LRR_SD22"/>
    <property type="match status" value="5"/>
</dbReference>
<feature type="coiled-coil region" evidence="1">
    <location>
        <begin position="63"/>
        <end position="90"/>
    </location>
</feature>
<evidence type="ECO:0000313" key="5">
    <source>
        <dbReference type="Proteomes" id="UP000193920"/>
    </source>
</evidence>
<dbReference type="Proteomes" id="UP000193920">
    <property type="component" value="Unassembled WGS sequence"/>
</dbReference>
<feature type="compositionally biased region" description="Polar residues" evidence="2">
    <location>
        <begin position="660"/>
        <end position="680"/>
    </location>
</feature>
<accession>A0A1Y2FE44</accession>
<evidence type="ECO:0000313" key="4">
    <source>
        <dbReference type="EMBL" id="ORY82191.1"/>
    </source>
</evidence>
<feature type="region of interest" description="Disordered" evidence="2">
    <location>
        <begin position="1"/>
        <end position="62"/>
    </location>
</feature>
<dbReference type="PROSITE" id="PS50052">
    <property type="entry name" value="GUANYLATE_KINASE_2"/>
    <property type="match status" value="1"/>
</dbReference>
<feature type="domain" description="Guanylate kinase-like" evidence="3">
    <location>
        <begin position="417"/>
        <end position="619"/>
    </location>
</feature>
<dbReference type="Gene3D" id="3.80.10.10">
    <property type="entry name" value="Ribonuclease Inhibitor"/>
    <property type="match status" value="2"/>
</dbReference>
<dbReference type="Pfam" id="PF14580">
    <property type="entry name" value="LRR_9"/>
    <property type="match status" value="1"/>
</dbReference>
<dbReference type="InterPro" id="IPR032675">
    <property type="entry name" value="LRR_dom_sf"/>
</dbReference>
<dbReference type="SUPFAM" id="SSF52540">
    <property type="entry name" value="P-loop containing nucleoside triphosphate hydrolases"/>
    <property type="match status" value="1"/>
</dbReference>
<dbReference type="EMBL" id="MCOG01000009">
    <property type="protein sequence ID" value="ORY82191.1"/>
    <property type="molecule type" value="Genomic_DNA"/>
</dbReference>
<gene>
    <name evidence="4" type="ORF">LY90DRAFT_664056</name>
</gene>
<dbReference type="Gene3D" id="3.40.50.300">
    <property type="entry name" value="P-loop containing nucleotide triphosphate hydrolases"/>
    <property type="match status" value="1"/>
</dbReference>
<organism evidence="4 5">
    <name type="scientific">Neocallimastix californiae</name>
    <dbReference type="NCBI Taxonomy" id="1754190"/>
    <lineage>
        <taxon>Eukaryota</taxon>
        <taxon>Fungi</taxon>
        <taxon>Fungi incertae sedis</taxon>
        <taxon>Chytridiomycota</taxon>
        <taxon>Chytridiomycota incertae sedis</taxon>
        <taxon>Neocallimastigomycetes</taxon>
        <taxon>Neocallimastigales</taxon>
        <taxon>Neocallimastigaceae</taxon>
        <taxon>Neocallimastix</taxon>
    </lineage>
</organism>